<dbReference type="InterPro" id="IPR036177">
    <property type="entry name" value="Peptidase_M55_sf"/>
</dbReference>
<dbReference type="AlphaFoldDB" id="A0A8E1VZ09"/>
<evidence type="ECO:0000313" key="3">
    <source>
        <dbReference type="Proteomes" id="UP000550260"/>
    </source>
</evidence>
<protein>
    <submittedName>
        <fullName evidence="2">M55 family metallopeptidase</fullName>
    </submittedName>
</protein>
<dbReference type="Proteomes" id="UP000550260">
    <property type="component" value="Unassembled WGS sequence"/>
</dbReference>
<sequence>MPPVLASGDDTVGPEAAEVAPGVRSVVVKHALGARAAAMLHPVEACDRIERGGPEDAGQPRGRPHSALLSIGLPDDPPGHRTHRDTRSL</sequence>
<proteinExistence type="predicted"/>
<dbReference type="RefSeq" id="WP_183124347.1">
    <property type="nucleotide sequence ID" value="NZ_JACJHR010000022.1"/>
</dbReference>
<feature type="region of interest" description="Disordered" evidence="1">
    <location>
        <begin position="48"/>
        <end position="89"/>
    </location>
</feature>
<feature type="compositionally biased region" description="Basic residues" evidence="1">
    <location>
        <begin position="80"/>
        <end position="89"/>
    </location>
</feature>
<evidence type="ECO:0000256" key="1">
    <source>
        <dbReference type="SAM" id="MobiDB-lite"/>
    </source>
</evidence>
<comment type="caution">
    <text evidence="2">The sequence shown here is derived from an EMBL/GenBank/DDBJ whole genome shotgun (WGS) entry which is preliminary data.</text>
</comment>
<dbReference type="EMBL" id="JACJHR010000022">
    <property type="protein sequence ID" value="MBB2500932.1"/>
    <property type="molecule type" value="Genomic_DNA"/>
</dbReference>
<accession>A0A8E1VZ09</accession>
<dbReference type="Gene3D" id="3.40.50.10780">
    <property type="entry name" value="Dipeptide transport protein"/>
    <property type="match status" value="1"/>
</dbReference>
<dbReference type="InterPro" id="IPR027476">
    <property type="entry name" value="DppA_N"/>
</dbReference>
<organism evidence="2 3">
    <name type="scientific">Amycolatopsis echigonensis</name>
    <dbReference type="NCBI Taxonomy" id="2576905"/>
    <lineage>
        <taxon>Bacteria</taxon>
        <taxon>Bacillati</taxon>
        <taxon>Actinomycetota</taxon>
        <taxon>Actinomycetes</taxon>
        <taxon>Pseudonocardiales</taxon>
        <taxon>Pseudonocardiaceae</taxon>
        <taxon>Amycolatopsis</taxon>
    </lineage>
</organism>
<evidence type="ECO:0000313" key="2">
    <source>
        <dbReference type="EMBL" id="MBB2500932.1"/>
    </source>
</evidence>
<gene>
    <name evidence="2" type="ORF">H5411_17585</name>
</gene>
<name>A0A8E1VZ09_9PSEU</name>
<dbReference type="InterPro" id="IPR007035">
    <property type="entry name" value="Peptidase_M55"/>
</dbReference>
<dbReference type="SUPFAM" id="SSF63992">
    <property type="entry name" value="Dipeptide transport protein"/>
    <property type="match status" value="1"/>
</dbReference>
<dbReference type="Pfam" id="PF04951">
    <property type="entry name" value="Peptidase_M55"/>
    <property type="match status" value="1"/>
</dbReference>
<reference evidence="2 3" key="1">
    <citation type="submission" date="2020-08" db="EMBL/GenBank/DDBJ databases">
        <title>Amycolatopsis echigonensis JCM 21831.</title>
        <authorList>
            <person name="Tedsree N."/>
            <person name="Kuncharoen N."/>
            <person name="Likhitwitayawuid K."/>
            <person name="Tanasupawat S."/>
        </authorList>
    </citation>
    <scope>NUCLEOTIDE SEQUENCE [LARGE SCALE GENOMIC DNA]</scope>
    <source>
        <strain evidence="2 3">JCM 21831</strain>
    </source>
</reference>